<organism evidence="16 17">
    <name type="scientific">candidate division WOR-3 bacterium</name>
    <dbReference type="NCBI Taxonomy" id="2052148"/>
    <lineage>
        <taxon>Bacteria</taxon>
        <taxon>Bacteria division WOR-3</taxon>
    </lineage>
</organism>
<comment type="caution">
    <text evidence="13">Lacks conserved residue(s) required for the propagation of feature annotation.</text>
</comment>
<dbReference type="PANTHER" id="PTHR11451:SF44">
    <property type="entry name" value="THREONINE--TRNA LIGASE, CHLOROPLASTIC_MITOCHONDRIAL 2"/>
    <property type="match status" value="1"/>
</dbReference>
<dbReference type="InterPro" id="IPR012947">
    <property type="entry name" value="tRNA_SAD"/>
</dbReference>
<dbReference type="NCBIfam" id="TIGR00418">
    <property type="entry name" value="thrS"/>
    <property type="match status" value="1"/>
</dbReference>
<dbReference type="FunFam" id="3.30.980.10:FF:000005">
    <property type="entry name" value="Threonyl-tRNA synthetase, mitochondrial"/>
    <property type="match status" value="1"/>
</dbReference>
<protein>
    <recommendedName>
        <fullName evidence="13">Threonine--tRNA ligase</fullName>
        <ecNumber evidence="13">6.1.1.3</ecNumber>
    </recommendedName>
    <alternativeName>
        <fullName evidence="13">Threonyl-tRNA synthetase</fullName>
        <shortName evidence="13">ThrRS</shortName>
    </alternativeName>
</protein>
<comment type="cofactor">
    <cofactor evidence="13">
        <name>Zn(2+)</name>
        <dbReference type="ChEBI" id="CHEBI:29105"/>
    </cofactor>
    <text evidence="13">Binds 1 zinc ion per subunit.</text>
</comment>
<dbReference type="SMART" id="SM00863">
    <property type="entry name" value="tRNA_SAD"/>
    <property type="match status" value="1"/>
</dbReference>
<name>A0A660SN29_UNCW3</name>
<comment type="subunit">
    <text evidence="13">Homodimer.</text>
</comment>
<dbReference type="PRINTS" id="PR01047">
    <property type="entry name" value="TRNASYNTHTHR"/>
</dbReference>
<dbReference type="InterPro" id="IPR033728">
    <property type="entry name" value="ThrRS_core"/>
</dbReference>
<reference evidence="16 17" key="1">
    <citation type="submission" date="2018-06" db="EMBL/GenBank/DDBJ databases">
        <title>Extensive metabolic versatility and redundancy in microbially diverse, dynamic hydrothermal sediments.</title>
        <authorList>
            <person name="Dombrowski N."/>
            <person name="Teske A."/>
            <person name="Baker B.J."/>
        </authorList>
    </citation>
    <scope>NUCLEOTIDE SEQUENCE [LARGE SCALE GENOMIC DNA]</scope>
    <source>
        <strain evidence="16">B36_G15</strain>
    </source>
</reference>
<evidence type="ECO:0000256" key="9">
    <source>
        <dbReference type="ARBA" id="ARBA00022884"/>
    </source>
</evidence>
<dbReference type="InterPro" id="IPR036621">
    <property type="entry name" value="Anticodon-bd_dom_sf"/>
</dbReference>
<dbReference type="InterPro" id="IPR047246">
    <property type="entry name" value="ThrRS_anticodon"/>
</dbReference>
<keyword evidence="11 13" id="KW-0030">Aminoacyl-tRNA synthetase</keyword>
<comment type="caution">
    <text evidence="16">The sequence shown here is derived from an EMBL/GenBank/DDBJ whole genome shotgun (WGS) entry which is preliminary data.</text>
</comment>
<dbReference type="FunFam" id="3.30.930.10:FF:000002">
    <property type="entry name" value="Threonine--tRNA ligase"/>
    <property type="match status" value="1"/>
</dbReference>
<dbReference type="PROSITE" id="PS51880">
    <property type="entry name" value="TGS"/>
    <property type="match status" value="1"/>
</dbReference>
<evidence type="ECO:0000259" key="15">
    <source>
        <dbReference type="PROSITE" id="PS51880"/>
    </source>
</evidence>
<dbReference type="GO" id="GO:0005524">
    <property type="term" value="F:ATP binding"/>
    <property type="evidence" value="ECO:0007669"/>
    <property type="project" value="UniProtKB-UniRule"/>
</dbReference>
<gene>
    <name evidence="13" type="primary">thrS</name>
    <name evidence="16" type="ORF">DRP53_01290</name>
</gene>
<accession>A0A660SN29</accession>
<dbReference type="EC" id="6.1.1.3" evidence="13"/>
<dbReference type="Pfam" id="PF02824">
    <property type="entry name" value="TGS"/>
    <property type="match status" value="1"/>
</dbReference>
<keyword evidence="5 13" id="KW-0479">Metal-binding</keyword>
<dbReference type="CDD" id="cd00860">
    <property type="entry name" value="ThrRS_anticodon"/>
    <property type="match status" value="1"/>
</dbReference>
<evidence type="ECO:0000256" key="13">
    <source>
        <dbReference type="HAMAP-Rule" id="MF_00184"/>
    </source>
</evidence>
<dbReference type="PANTHER" id="PTHR11451">
    <property type="entry name" value="THREONINE-TRNA LIGASE"/>
    <property type="match status" value="1"/>
</dbReference>
<dbReference type="CDD" id="cd00771">
    <property type="entry name" value="ThrRS_core"/>
    <property type="match status" value="1"/>
</dbReference>
<evidence type="ECO:0000256" key="8">
    <source>
        <dbReference type="ARBA" id="ARBA00022840"/>
    </source>
</evidence>
<dbReference type="CDD" id="cd01667">
    <property type="entry name" value="TGS_ThrRS"/>
    <property type="match status" value="1"/>
</dbReference>
<feature type="domain" description="TGS" evidence="15">
    <location>
        <begin position="1"/>
        <end position="53"/>
    </location>
</feature>
<dbReference type="InterPro" id="IPR006195">
    <property type="entry name" value="aa-tRNA-synth_II"/>
</dbReference>
<dbReference type="Gene3D" id="3.30.930.10">
    <property type="entry name" value="Bira Bifunctional Protein, Domain 2"/>
    <property type="match status" value="1"/>
</dbReference>
<evidence type="ECO:0000256" key="5">
    <source>
        <dbReference type="ARBA" id="ARBA00022723"/>
    </source>
</evidence>
<dbReference type="Pfam" id="PF03129">
    <property type="entry name" value="HGTP_anticodon"/>
    <property type="match status" value="1"/>
</dbReference>
<dbReference type="EMBL" id="QNBE01000007">
    <property type="protein sequence ID" value="RKX71516.1"/>
    <property type="molecule type" value="Genomic_DNA"/>
</dbReference>
<evidence type="ECO:0000256" key="3">
    <source>
        <dbReference type="ARBA" id="ARBA00022555"/>
    </source>
</evidence>
<dbReference type="InterPro" id="IPR004095">
    <property type="entry name" value="TGS"/>
</dbReference>
<dbReference type="GO" id="GO:0005737">
    <property type="term" value="C:cytoplasm"/>
    <property type="evidence" value="ECO:0007669"/>
    <property type="project" value="UniProtKB-SubCell"/>
</dbReference>
<dbReference type="GO" id="GO:0000049">
    <property type="term" value="F:tRNA binding"/>
    <property type="evidence" value="ECO:0007669"/>
    <property type="project" value="UniProtKB-KW"/>
</dbReference>
<keyword evidence="2 13" id="KW-0963">Cytoplasm</keyword>
<keyword evidence="4 13" id="KW-0436">Ligase</keyword>
<dbReference type="InterPro" id="IPR004154">
    <property type="entry name" value="Anticodon-bd"/>
</dbReference>
<keyword evidence="9 13" id="KW-0694">RNA-binding</keyword>
<evidence type="ECO:0000256" key="7">
    <source>
        <dbReference type="ARBA" id="ARBA00022833"/>
    </source>
</evidence>
<dbReference type="Pfam" id="PF00587">
    <property type="entry name" value="tRNA-synt_2b"/>
    <property type="match status" value="1"/>
</dbReference>
<dbReference type="FunFam" id="3.30.54.20:FF:000002">
    <property type="entry name" value="Threonine--tRNA ligase"/>
    <property type="match status" value="1"/>
</dbReference>
<feature type="domain" description="Aminoacyl-transfer RNA synthetases class-II family profile" evidence="14">
    <location>
        <begin position="233"/>
        <end position="529"/>
    </location>
</feature>
<dbReference type="SUPFAM" id="SSF55681">
    <property type="entry name" value="Class II aaRS and biotin synthetases"/>
    <property type="match status" value="1"/>
</dbReference>
<feature type="binding site" evidence="13">
    <location>
        <position position="506"/>
    </location>
    <ligand>
        <name>Zn(2+)</name>
        <dbReference type="ChEBI" id="CHEBI:29105"/>
        <note>catalytic</note>
    </ligand>
</feature>
<feature type="binding site" evidence="13">
    <location>
        <position position="325"/>
    </location>
    <ligand>
        <name>Zn(2+)</name>
        <dbReference type="ChEBI" id="CHEBI:29105"/>
        <note>catalytic</note>
    </ligand>
</feature>
<dbReference type="GO" id="GO:0004829">
    <property type="term" value="F:threonine-tRNA ligase activity"/>
    <property type="evidence" value="ECO:0007669"/>
    <property type="project" value="UniProtKB-UniRule"/>
</dbReference>
<comment type="catalytic activity">
    <reaction evidence="12 13">
        <text>tRNA(Thr) + L-threonine + ATP = L-threonyl-tRNA(Thr) + AMP + diphosphate + H(+)</text>
        <dbReference type="Rhea" id="RHEA:24624"/>
        <dbReference type="Rhea" id="RHEA-COMP:9670"/>
        <dbReference type="Rhea" id="RHEA-COMP:9704"/>
        <dbReference type="ChEBI" id="CHEBI:15378"/>
        <dbReference type="ChEBI" id="CHEBI:30616"/>
        <dbReference type="ChEBI" id="CHEBI:33019"/>
        <dbReference type="ChEBI" id="CHEBI:57926"/>
        <dbReference type="ChEBI" id="CHEBI:78442"/>
        <dbReference type="ChEBI" id="CHEBI:78534"/>
        <dbReference type="ChEBI" id="CHEBI:456215"/>
        <dbReference type="EC" id="6.1.1.3"/>
    </reaction>
</comment>
<dbReference type="GO" id="GO:0046872">
    <property type="term" value="F:metal ion binding"/>
    <property type="evidence" value="ECO:0007669"/>
    <property type="project" value="UniProtKB-KW"/>
</dbReference>
<keyword evidence="7 13" id="KW-0862">Zinc</keyword>
<keyword evidence="6 13" id="KW-0547">Nucleotide-binding</keyword>
<sequence length="631" mass="73649">MPIITINGKRFEVAKGTRIIDFATDQEIAARLNGRLVDLATVVEEDCEVELISFSSDEGKEVYWHSTAHLLAHAVKELFPEVKLAIGPPIAEGFYYDFDFKRPFTDEDLVLIQERMYEIKNRNLPIERLVMKRPVAIELFRKLGEIYKVELLEEIEEPEVTLYKQGDFIDLCRGPHLPSTGKIGSFKLLSVAGAYWRGDESRPMLSRIYGISFPTAEELDRFLVMREEARNRDHRVLGPRLGIFRMFEEAGPGLVVWLPNGMVIRRLIEEYWIEEHKKAGYRFILSPHIGRACLWQKSGHLDYYRENMFIFPYGEEEYVIKPMNCPFHLLVYKSETRSYRDLPLRLAELGTVYRDERSGVLHGLLRVKGFTQDDAHIFCTKEQVVDEVTGVVELALRFLKCYGFERYRVDLSVRDPHHKERYLGDDQIWEMAESGLIEALNRLDLKYREAPGEAVFYGPKIDIHAYDALGRSHQLTTVQFDFNLPHRFGAVYINRAGESEEVVMIHRAIYGSIERFIGILIEHYGGDFPLWLAPVQVAILPVSRNQAQYGRRILSRLRRSNLRVFLDLRNERLNYRIRDAETRKIPYMLIIGDREQKEKKVSVRKRKEGDLGSMPIKEFLRRIRDEIKKKA</sequence>
<dbReference type="InterPro" id="IPR045864">
    <property type="entry name" value="aa-tRNA-synth_II/BPL/LPL"/>
</dbReference>
<feature type="binding site" evidence="13">
    <location>
        <position position="376"/>
    </location>
    <ligand>
        <name>Zn(2+)</name>
        <dbReference type="ChEBI" id="CHEBI:29105"/>
        <note>catalytic</note>
    </ligand>
</feature>
<comment type="similarity">
    <text evidence="1 13">Belongs to the class-II aminoacyl-tRNA synthetase family.</text>
</comment>
<keyword evidence="3 13" id="KW-0820">tRNA-binding</keyword>
<dbReference type="Gene3D" id="3.40.50.800">
    <property type="entry name" value="Anticodon-binding domain"/>
    <property type="match status" value="1"/>
</dbReference>
<evidence type="ECO:0000256" key="2">
    <source>
        <dbReference type="ARBA" id="ARBA00022490"/>
    </source>
</evidence>
<evidence type="ECO:0000313" key="16">
    <source>
        <dbReference type="EMBL" id="RKX71516.1"/>
    </source>
</evidence>
<dbReference type="SUPFAM" id="SSF55186">
    <property type="entry name" value="ThrRS/AlaRS common domain"/>
    <property type="match status" value="1"/>
</dbReference>
<keyword evidence="10 13" id="KW-0648">Protein biosynthesis</keyword>
<proteinExistence type="inferred from homology"/>
<dbReference type="Proteomes" id="UP000268469">
    <property type="component" value="Unassembled WGS sequence"/>
</dbReference>
<evidence type="ECO:0000256" key="11">
    <source>
        <dbReference type="ARBA" id="ARBA00023146"/>
    </source>
</evidence>
<dbReference type="HAMAP" id="MF_00184">
    <property type="entry name" value="Thr_tRNA_synth"/>
    <property type="match status" value="1"/>
</dbReference>
<evidence type="ECO:0000256" key="6">
    <source>
        <dbReference type="ARBA" id="ARBA00022741"/>
    </source>
</evidence>
<dbReference type="Gene3D" id="3.30.980.10">
    <property type="entry name" value="Threonyl-trna Synthetase, Chain A, domain 2"/>
    <property type="match status" value="1"/>
</dbReference>
<dbReference type="InterPro" id="IPR012676">
    <property type="entry name" value="TGS-like"/>
</dbReference>
<evidence type="ECO:0000259" key="14">
    <source>
        <dbReference type="PROSITE" id="PS50862"/>
    </source>
</evidence>
<dbReference type="InterPro" id="IPR012675">
    <property type="entry name" value="Beta-grasp_dom_sf"/>
</dbReference>
<evidence type="ECO:0000313" key="17">
    <source>
        <dbReference type="Proteomes" id="UP000268469"/>
    </source>
</evidence>
<dbReference type="InterPro" id="IPR018163">
    <property type="entry name" value="Thr/Ala-tRNA-synth_IIc_edit"/>
</dbReference>
<comment type="subcellular location">
    <subcellularLocation>
        <location evidence="13">Cytoplasm</location>
    </subcellularLocation>
</comment>
<dbReference type="Pfam" id="PF07973">
    <property type="entry name" value="tRNA_SAD"/>
    <property type="match status" value="1"/>
</dbReference>
<evidence type="ECO:0000256" key="4">
    <source>
        <dbReference type="ARBA" id="ARBA00022598"/>
    </source>
</evidence>
<dbReference type="Gene3D" id="3.10.20.30">
    <property type="match status" value="1"/>
</dbReference>
<dbReference type="PROSITE" id="PS50862">
    <property type="entry name" value="AA_TRNA_LIGASE_II"/>
    <property type="match status" value="1"/>
</dbReference>
<dbReference type="SUPFAM" id="SSF81271">
    <property type="entry name" value="TGS-like"/>
    <property type="match status" value="1"/>
</dbReference>
<evidence type="ECO:0000256" key="1">
    <source>
        <dbReference type="ARBA" id="ARBA00008226"/>
    </source>
</evidence>
<evidence type="ECO:0000256" key="10">
    <source>
        <dbReference type="ARBA" id="ARBA00022917"/>
    </source>
</evidence>
<dbReference type="InterPro" id="IPR002320">
    <property type="entry name" value="Thr-tRNA-ligase_IIa"/>
</dbReference>
<dbReference type="InterPro" id="IPR002314">
    <property type="entry name" value="aa-tRNA-synt_IIb"/>
</dbReference>
<dbReference type="FunFam" id="3.40.50.800:FF:000001">
    <property type="entry name" value="Threonine--tRNA ligase"/>
    <property type="match status" value="1"/>
</dbReference>
<dbReference type="AlphaFoldDB" id="A0A660SN29"/>
<dbReference type="SUPFAM" id="SSF52954">
    <property type="entry name" value="Class II aaRS ABD-related"/>
    <property type="match status" value="1"/>
</dbReference>
<evidence type="ECO:0000256" key="12">
    <source>
        <dbReference type="ARBA" id="ARBA00049515"/>
    </source>
</evidence>
<dbReference type="GO" id="GO:0006435">
    <property type="term" value="P:threonyl-tRNA aminoacylation"/>
    <property type="evidence" value="ECO:0007669"/>
    <property type="project" value="UniProtKB-UniRule"/>
</dbReference>
<keyword evidence="8 13" id="KW-0067">ATP-binding</keyword>